<keyword evidence="3" id="KW-1185">Reference proteome</keyword>
<proteinExistence type="predicted"/>
<feature type="region of interest" description="Disordered" evidence="1">
    <location>
        <begin position="64"/>
        <end position="88"/>
    </location>
</feature>
<evidence type="ECO:0000313" key="2">
    <source>
        <dbReference type="EMBL" id="KAK9746830.1"/>
    </source>
</evidence>
<accession>A0AAW1MH04</accession>
<evidence type="ECO:0000313" key="3">
    <source>
        <dbReference type="Proteomes" id="UP001458880"/>
    </source>
</evidence>
<dbReference type="Proteomes" id="UP001458880">
    <property type="component" value="Unassembled WGS sequence"/>
</dbReference>
<comment type="caution">
    <text evidence="2">The sequence shown here is derived from an EMBL/GenBank/DDBJ whole genome shotgun (WGS) entry which is preliminary data.</text>
</comment>
<sequence>MEQLQTTTRSKLRVLPVIRLGPIIKSSRKLYNSTSQILDANIQKSYAGERTVFRVITLPQHQHTTKYNKRTLADPYGTKDTEGVKSSS</sequence>
<organism evidence="2 3">
    <name type="scientific">Popillia japonica</name>
    <name type="common">Japanese beetle</name>
    <dbReference type="NCBI Taxonomy" id="7064"/>
    <lineage>
        <taxon>Eukaryota</taxon>
        <taxon>Metazoa</taxon>
        <taxon>Ecdysozoa</taxon>
        <taxon>Arthropoda</taxon>
        <taxon>Hexapoda</taxon>
        <taxon>Insecta</taxon>
        <taxon>Pterygota</taxon>
        <taxon>Neoptera</taxon>
        <taxon>Endopterygota</taxon>
        <taxon>Coleoptera</taxon>
        <taxon>Polyphaga</taxon>
        <taxon>Scarabaeiformia</taxon>
        <taxon>Scarabaeidae</taxon>
        <taxon>Rutelinae</taxon>
        <taxon>Popillia</taxon>
    </lineage>
</organism>
<dbReference type="AlphaFoldDB" id="A0AAW1MH04"/>
<dbReference type="EMBL" id="JASPKY010000037">
    <property type="protein sequence ID" value="KAK9746830.1"/>
    <property type="molecule type" value="Genomic_DNA"/>
</dbReference>
<protein>
    <submittedName>
        <fullName evidence="2">Uncharacterized protein</fullName>
    </submittedName>
</protein>
<gene>
    <name evidence="2" type="ORF">QE152_g5840</name>
</gene>
<evidence type="ECO:0000256" key="1">
    <source>
        <dbReference type="SAM" id="MobiDB-lite"/>
    </source>
</evidence>
<reference evidence="2 3" key="1">
    <citation type="journal article" date="2024" name="BMC Genomics">
        <title>De novo assembly and annotation of Popillia japonica's genome with initial clues to its potential as an invasive pest.</title>
        <authorList>
            <person name="Cucini C."/>
            <person name="Boschi S."/>
            <person name="Funari R."/>
            <person name="Cardaioli E."/>
            <person name="Iannotti N."/>
            <person name="Marturano G."/>
            <person name="Paoli F."/>
            <person name="Bruttini M."/>
            <person name="Carapelli A."/>
            <person name="Frati F."/>
            <person name="Nardi F."/>
        </authorList>
    </citation>
    <scope>NUCLEOTIDE SEQUENCE [LARGE SCALE GENOMIC DNA]</scope>
    <source>
        <strain evidence="2">DMR45628</strain>
    </source>
</reference>
<feature type="compositionally biased region" description="Basic and acidic residues" evidence="1">
    <location>
        <begin position="77"/>
        <end position="88"/>
    </location>
</feature>
<name>A0AAW1MH04_POPJA</name>